<organism evidence="1 2">
    <name type="scientific">Blautia faecis</name>
    <dbReference type="NCBI Taxonomy" id="871665"/>
    <lineage>
        <taxon>Bacteria</taxon>
        <taxon>Bacillati</taxon>
        <taxon>Bacillota</taxon>
        <taxon>Clostridia</taxon>
        <taxon>Lachnospirales</taxon>
        <taxon>Lachnospiraceae</taxon>
        <taxon>Blautia</taxon>
    </lineage>
</organism>
<accession>A0ABX2H5S7</accession>
<dbReference type="EMBL" id="JAAITS010000020">
    <property type="protein sequence ID" value="NSG85458.1"/>
    <property type="molecule type" value="Genomic_DNA"/>
</dbReference>
<proteinExistence type="predicted"/>
<keyword evidence="2" id="KW-1185">Reference proteome</keyword>
<evidence type="ECO:0000313" key="1">
    <source>
        <dbReference type="EMBL" id="NSG85458.1"/>
    </source>
</evidence>
<gene>
    <name evidence="1" type="ORF">G5B17_08420</name>
</gene>
<reference evidence="1 2" key="1">
    <citation type="journal article" date="2020" name="Cell Host Microbe">
        <title>Functional and Genomic Variation between Human-Derived Isolates of Lachnospiraceae Reveals Inter- and Intra-Species Diversity.</title>
        <authorList>
            <person name="Sorbara M.T."/>
            <person name="Littmann E.R."/>
            <person name="Fontana E."/>
            <person name="Moody T.U."/>
            <person name="Kohout C.E."/>
            <person name="Gjonbalaj M."/>
            <person name="Eaton V."/>
            <person name="Seok R."/>
            <person name="Leiner I.M."/>
            <person name="Pamer E.G."/>
        </authorList>
    </citation>
    <scope>NUCLEOTIDE SEQUENCE [LARGE SCALE GENOMIC DNA]</scope>
    <source>
        <strain evidence="1 2">MSK.17.74</strain>
    </source>
</reference>
<protein>
    <submittedName>
        <fullName evidence="1">RloB domain-containing protein</fullName>
    </submittedName>
</protein>
<dbReference type="InterPro" id="IPR025591">
    <property type="entry name" value="RloB"/>
</dbReference>
<comment type="caution">
    <text evidence="1">The sequence shown here is derived from an EMBL/GenBank/DDBJ whole genome shotgun (WGS) entry which is preliminary data.</text>
</comment>
<name>A0ABX2H5S7_9FIRM</name>
<dbReference type="RefSeq" id="WP_148461602.1">
    <property type="nucleotide sequence ID" value="NZ_JAAINN010000041.1"/>
</dbReference>
<dbReference type="Proteomes" id="UP001644719">
    <property type="component" value="Unassembled WGS sequence"/>
</dbReference>
<sequence>MAKREGKEKNNWKKKRRQEYLEKKEFRYYIFCEGQATEPNYFQGFKRYIEDNPIYRDMVLIEIEGCQAETMRVIGKAEEYVRENKITKGQIWCVYDKDSFPSCDVNGVVQRANMLNQKNPELQYHAAWSNECIEFWFMLHFAYYTSNNHRSEYKKFLNEKFRELGIGKYEKNMDNIFETLMNGGSPKLAIRYARRIIKNGEGKTPAEIAPGTKVHELVEELAKYLPEEMQRKFKEN</sequence>
<evidence type="ECO:0000313" key="2">
    <source>
        <dbReference type="Proteomes" id="UP001644719"/>
    </source>
</evidence>
<dbReference type="Pfam" id="PF13707">
    <property type="entry name" value="RloB"/>
    <property type="match status" value="1"/>
</dbReference>